<dbReference type="InterPro" id="IPR011697">
    <property type="entry name" value="Peptidase_C26"/>
</dbReference>
<keyword evidence="1" id="KW-0378">Hydrolase</keyword>
<dbReference type="SUPFAM" id="SSF52317">
    <property type="entry name" value="Class I glutamine amidotransferase-like"/>
    <property type="match status" value="1"/>
</dbReference>
<dbReference type="GO" id="GO:0016787">
    <property type="term" value="F:hydrolase activity"/>
    <property type="evidence" value="ECO:0007669"/>
    <property type="project" value="UniProtKB-KW"/>
</dbReference>
<sequence>MSRPVVAIASYLEQARWNIWDARAAVIHESYVRGVTANGGRAVVLPPDDLDADVLDRVDGLLLPGGVDIDPVLLGQARHPETDRAQPLRDAAEMLLLRGALERGLPVLGVCRGLQLLALEYGGSLHQHLPDVLGHTGHCPAEGVFGEHPVSFAAGSVVAEVYGPRARVNSHHHQGIDDPGALRVTGRSEDGLAEAVEDPSRRFVVGVQWHPEVSGDDSLFARFVTACATRPAAARTAAAAAL</sequence>
<organism evidence="1 2">
    <name type="scientific">Streptomyces fragilis</name>
    <dbReference type="NCBI Taxonomy" id="67301"/>
    <lineage>
        <taxon>Bacteria</taxon>
        <taxon>Bacillati</taxon>
        <taxon>Actinomycetota</taxon>
        <taxon>Actinomycetes</taxon>
        <taxon>Kitasatosporales</taxon>
        <taxon>Streptomycetaceae</taxon>
        <taxon>Streptomyces</taxon>
    </lineage>
</organism>
<reference evidence="1 2" key="1">
    <citation type="submission" date="2024-06" db="EMBL/GenBank/DDBJ databases">
        <title>The Natural Products Discovery Center: Release of the First 8490 Sequenced Strains for Exploring Actinobacteria Biosynthetic Diversity.</title>
        <authorList>
            <person name="Kalkreuter E."/>
            <person name="Kautsar S.A."/>
            <person name="Yang D."/>
            <person name="Bader C.D."/>
            <person name="Teijaro C.N."/>
            <person name="Fluegel L."/>
            <person name="Davis C.M."/>
            <person name="Simpson J.R."/>
            <person name="Lauterbach L."/>
            <person name="Steele A.D."/>
            <person name="Gui C."/>
            <person name="Meng S."/>
            <person name="Li G."/>
            <person name="Viehrig K."/>
            <person name="Ye F."/>
            <person name="Su P."/>
            <person name="Kiefer A.F."/>
            <person name="Nichols A."/>
            <person name="Cepeda A.J."/>
            <person name="Yan W."/>
            <person name="Fan B."/>
            <person name="Jiang Y."/>
            <person name="Adhikari A."/>
            <person name="Zheng C.-J."/>
            <person name="Schuster L."/>
            <person name="Cowan T.M."/>
            <person name="Smanski M.J."/>
            <person name="Chevrette M.G."/>
            <person name="De Carvalho L.P.S."/>
            <person name="Shen B."/>
        </authorList>
    </citation>
    <scope>NUCLEOTIDE SEQUENCE [LARGE SCALE GENOMIC DNA]</scope>
    <source>
        <strain evidence="1 2">NPDC038104</strain>
    </source>
</reference>
<comment type="caution">
    <text evidence="1">The sequence shown here is derived from an EMBL/GenBank/DDBJ whole genome shotgun (WGS) entry which is preliminary data.</text>
</comment>
<evidence type="ECO:0000313" key="1">
    <source>
        <dbReference type="EMBL" id="MEU3554823.1"/>
    </source>
</evidence>
<gene>
    <name evidence="1" type="ORF">AB0E65_11480</name>
</gene>
<accession>A0ABV2YGH4</accession>
<proteinExistence type="predicted"/>
<dbReference type="CDD" id="cd01745">
    <property type="entry name" value="GATase1_2"/>
    <property type="match status" value="1"/>
</dbReference>
<dbReference type="InterPro" id="IPR029062">
    <property type="entry name" value="Class_I_gatase-like"/>
</dbReference>
<dbReference type="PANTHER" id="PTHR43235">
    <property type="entry name" value="GLUTAMINE AMIDOTRANSFERASE PB2B2.05-RELATED"/>
    <property type="match status" value="1"/>
</dbReference>
<dbReference type="InterPro" id="IPR044668">
    <property type="entry name" value="PuuD-like"/>
</dbReference>
<protein>
    <submittedName>
        <fullName evidence="1">Gamma-glutamyl-gamma-aminobutyrate hydrolase family protein</fullName>
    </submittedName>
</protein>
<name>A0ABV2YGH4_9ACTN</name>
<dbReference type="Gene3D" id="3.40.50.880">
    <property type="match status" value="1"/>
</dbReference>
<dbReference type="Pfam" id="PF07722">
    <property type="entry name" value="Peptidase_C26"/>
    <property type="match status" value="1"/>
</dbReference>
<dbReference type="PROSITE" id="PS51273">
    <property type="entry name" value="GATASE_TYPE_1"/>
    <property type="match status" value="1"/>
</dbReference>
<keyword evidence="2" id="KW-1185">Reference proteome</keyword>
<dbReference type="Proteomes" id="UP001550850">
    <property type="component" value="Unassembled WGS sequence"/>
</dbReference>
<dbReference type="PANTHER" id="PTHR43235:SF1">
    <property type="entry name" value="GLUTAMINE AMIDOTRANSFERASE PB2B2.05-RELATED"/>
    <property type="match status" value="1"/>
</dbReference>
<dbReference type="EMBL" id="JBEZUR010000013">
    <property type="protein sequence ID" value="MEU3554823.1"/>
    <property type="molecule type" value="Genomic_DNA"/>
</dbReference>
<dbReference type="RefSeq" id="WP_108952443.1">
    <property type="nucleotide sequence ID" value="NZ_BEVZ01000002.1"/>
</dbReference>
<evidence type="ECO:0000313" key="2">
    <source>
        <dbReference type="Proteomes" id="UP001550850"/>
    </source>
</evidence>